<keyword evidence="3 5" id="KW-1133">Transmembrane helix</keyword>
<feature type="transmembrane region" description="Helical" evidence="5">
    <location>
        <begin position="394"/>
        <end position="415"/>
    </location>
</feature>
<organism evidence="6 7">
    <name type="scientific">Tigriopus californicus</name>
    <name type="common">Marine copepod</name>
    <dbReference type="NCBI Taxonomy" id="6832"/>
    <lineage>
        <taxon>Eukaryota</taxon>
        <taxon>Metazoa</taxon>
        <taxon>Ecdysozoa</taxon>
        <taxon>Arthropoda</taxon>
        <taxon>Crustacea</taxon>
        <taxon>Multicrustacea</taxon>
        <taxon>Hexanauplia</taxon>
        <taxon>Copepoda</taxon>
        <taxon>Harpacticoida</taxon>
        <taxon>Harpacticidae</taxon>
        <taxon>Tigriopus</taxon>
    </lineage>
</organism>
<name>A0A553P1Y2_TIGCA</name>
<feature type="transmembrane region" description="Helical" evidence="5">
    <location>
        <begin position="147"/>
        <end position="172"/>
    </location>
</feature>
<dbReference type="PANTHER" id="PTHR23507">
    <property type="entry name" value="ZGC:174356"/>
    <property type="match status" value="1"/>
</dbReference>
<evidence type="ECO:0000313" key="7">
    <source>
        <dbReference type="Proteomes" id="UP000318571"/>
    </source>
</evidence>
<dbReference type="Gene3D" id="1.20.1250.20">
    <property type="entry name" value="MFS general substrate transporter like domains"/>
    <property type="match status" value="1"/>
</dbReference>
<evidence type="ECO:0000256" key="5">
    <source>
        <dbReference type="SAM" id="Phobius"/>
    </source>
</evidence>
<evidence type="ECO:0000256" key="1">
    <source>
        <dbReference type="ARBA" id="ARBA00004141"/>
    </source>
</evidence>
<keyword evidence="4 5" id="KW-0472">Membrane</keyword>
<dbReference type="InterPro" id="IPR036259">
    <property type="entry name" value="MFS_trans_sf"/>
</dbReference>
<comment type="subcellular location">
    <subcellularLocation>
        <location evidence="1">Membrane</location>
        <topology evidence="1">Multi-pass membrane protein</topology>
    </subcellularLocation>
</comment>
<feature type="transmembrane region" description="Helical" evidence="5">
    <location>
        <begin position="337"/>
        <end position="359"/>
    </location>
</feature>
<dbReference type="Pfam" id="PF07690">
    <property type="entry name" value="MFS_1"/>
    <property type="match status" value="1"/>
</dbReference>
<feature type="transmembrane region" description="Helical" evidence="5">
    <location>
        <begin position="32"/>
        <end position="52"/>
    </location>
</feature>
<dbReference type="PANTHER" id="PTHR23507:SF1">
    <property type="entry name" value="FI18259P1-RELATED"/>
    <property type="match status" value="1"/>
</dbReference>
<evidence type="ECO:0008006" key="8">
    <source>
        <dbReference type="Google" id="ProtNLM"/>
    </source>
</evidence>
<evidence type="ECO:0000256" key="2">
    <source>
        <dbReference type="ARBA" id="ARBA00022692"/>
    </source>
</evidence>
<feature type="transmembrane region" description="Helical" evidence="5">
    <location>
        <begin position="427"/>
        <end position="450"/>
    </location>
</feature>
<evidence type="ECO:0000256" key="4">
    <source>
        <dbReference type="ARBA" id="ARBA00023136"/>
    </source>
</evidence>
<protein>
    <recommendedName>
        <fullName evidence="8">Major facilitator superfamily (MFS) profile domain-containing protein</fullName>
    </recommendedName>
</protein>
<dbReference type="InterPro" id="IPR011701">
    <property type="entry name" value="MFS"/>
</dbReference>
<dbReference type="OrthoDB" id="3026777at2759"/>
<feature type="transmembrane region" description="Helical" evidence="5">
    <location>
        <begin position="456"/>
        <end position="479"/>
    </location>
</feature>
<comment type="caution">
    <text evidence="6">The sequence shown here is derived from an EMBL/GenBank/DDBJ whole genome shotgun (WGS) entry which is preliminary data.</text>
</comment>
<feature type="transmembrane region" description="Helical" evidence="5">
    <location>
        <begin position="297"/>
        <end position="317"/>
    </location>
</feature>
<evidence type="ECO:0000313" key="6">
    <source>
        <dbReference type="EMBL" id="TRY71632.1"/>
    </source>
</evidence>
<dbReference type="EMBL" id="VCGU01000008">
    <property type="protein sequence ID" value="TRY71632.1"/>
    <property type="molecule type" value="Genomic_DNA"/>
</dbReference>
<keyword evidence="2 5" id="KW-0812">Transmembrane</keyword>
<dbReference type="OMA" id="MYFEQRE"/>
<evidence type="ECO:0000256" key="3">
    <source>
        <dbReference type="ARBA" id="ARBA00022989"/>
    </source>
</evidence>
<dbReference type="GO" id="GO:0022857">
    <property type="term" value="F:transmembrane transporter activity"/>
    <property type="evidence" value="ECO:0007669"/>
    <property type="project" value="InterPro"/>
</dbReference>
<feature type="transmembrane region" description="Helical" evidence="5">
    <location>
        <begin position="117"/>
        <end position="141"/>
    </location>
</feature>
<feature type="transmembrane region" description="Helical" evidence="5">
    <location>
        <begin position="371"/>
        <end position="388"/>
    </location>
</feature>
<dbReference type="GO" id="GO:0016020">
    <property type="term" value="C:membrane"/>
    <property type="evidence" value="ECO:0007669"/>
    <property type="project" value="UniProtKB-SubCell"/>
</dbReference>
<proteinExistence type="predicted"/>
<sequence length="523" mass="59427">MKEVPTVTLETPKKSIGGHVKSFFQNITVEPAYLIFAISQGLYMIVASELYITKVCKVNLAFSEDVCDNIQQHKEEQVQVQKYVSTLKIYNSILQAFPSVLFALFAGPWSDTHGRKFLIMASMFGFVFNNGVFMINAYFFYQLKAEYLLFECLQDCTGGFVVFFMSVNAYLADVTSPETRTKRVAFMSGLWPVGFNIGKALSGVIKTKLGFMFNFGIGMALSILAMLYILIFLKDSIAIRERRLSKRSRLAMGPDAIEVDVETRVKITKKQMFTSLFDINNVKRGFRALTKKRKGNLRTIVILMVFCFEMEMFINVGEWSNTYLFLRRQLEFTMVDYTRFSVIVGIIGISAQYITIPLFTQKFKFRDSTIVLIDIAGCFIQTLIVAFASSEWMLYLGACIAFLDATSFTMLRCMISKYVEPDEFGTILSIIGAIQSFIPIASSPIFGILYRSTVELFPQLYLLVLAALFLIDWGVLLYIHVGLKKLSGDQEIEMKDMEKEGVVEKLFVEELPMEKGKDKIPSL</sequence>
<dbReference type="AlphaFoldDB" id="A0A553P1Y2"/>
<feature type="transmembrane region" description="Helical" evidence="5">
    <location>
        <begin position="211"/>
        <end position="233"/>
    </location>
</feature>
<dbReference type="Proteomes" id="UP000318571">
    <property type="component" value="Chromosome 7"/>
</dbReference>
<keyword evidence="7" id="KW-1185">Reference proteome</keyword>
<reference evidence="6 7" key="1">
    <citation type="journal article" date="2018" name="Nat. Ecol. Evol.">
        <title>Genomic signatures of mitonuclear coevolution across populations of Tigriopus californicus.</title>
        <authorList>
            <person name="Barreto F.S."/>
            <person name="Watson E.T."/>
            <person name="Lima T.G."/>
            <person name="Willett C.S."/>
            <person name="Edmands S."/>
            <person name="Li W."/>
            <person name="Burton R.S."/>
        </authorList>
    </citation>
    <scope>NUCLEOTIDE SEQUENCE [LARGE SCALE GENOMIC DNA]</scope>
    <source>
        <strain evidence="6 7">San Diego</strain>
    </source>
</reference>
<accession>A0A553P1Y2</accession>
<dbReference type="SUPFAM" id="SSF103473">
    <property type="entry name" value="MFS general substrate transporter"/>
    <property type="match status" value="1"/>
</dbReference>
<gene>
    <name evidence="6" type="ORF">TCAL_14873</name>
</gene>